<dbReference type="PROSITE" id="PS50041">
    <property type="entry name" value="C_TYPE_LECTIN_2"/>
    <property type="match status" value="1"/>
</dbReference>
<evidence type="ECO:0000256" key="2">
    <source>
        <dbReference type="SAM" id="SignalP"/>
    </source>
</evidence>
<evidence type="ECO:0000259" key="3">
    <source>
        <dbReference type="PROSITE" id="PS50041"/>
    </source>
</evidence>
<evidence type="ECO:0000313" key="5">
    <source>
        <dbReference type="Proteomes" id="UP000472271"/>
    </source>
</evidence>
<evidence type="ECO:0000313" key="4">
    <source>
        <dbReference type="Ensembl" id="ENSSORP00005028242.1"/>
    </source>
</evidence>
<dbReference type="PANTHER" id="PTHR45784:SF5">
    <property type="entry name" value="C-TYPE LECTIN DOMAIN FAMILY 20 MEMBER A-RELATED"/>
    <property type="match status" value="1"/>
</dbReference>
<dbReference type="PROSITE" id="PS00615">
    <property type="entry name" value="C_TYPE_LECTIN_1"/>
    <property type="match status" value="1"/>
</dbReference>
<dbReference type="Ensembl" id="ENSSORT00005029045.1">
    <property type="protein sequence ID" value="ENSSORP00005028242.1"/>
    <property type="gene ID" value="ENSSORG00005013508.1"/>
</dbReference>
<dbReference type="AlphaFoldDB" id="A0A673AIW0"/>
<sequence>MSFFVHLLLLLCPVYEGVNLRPLKYIQYTSQNPGLKTWKEAQEYCREHHSDLATIRNHTENAFITSLYGWIGLYRDGPNCAWKWSRRNETADFIDLSGVVPCHHRFCYLFISDNYHYNEHCAHKYSSSTGWRSTNCNIRYPFICYDEPLILVKEKKTNMFTVLTPSWADYQVQQQTHFR</sequence>
<keyword evidence="1" id="KW-1015">Disulfide bond</keyword>
<dbReference type="InterPro" id="IPR016187">
    <property type="entry name" value="CTDL_fold"/>
</dbReference>
<reference evidence="4" key="1">
    <citation type="submission" date="2019-06" db="EMBL/GenBank/DDBJ databases">
        <authorList>
            <consortium name="Wellcome Sanger Institute Data Sharing"/>
        </authorList>
    </citation>
    <scope>NUCLEOTIDE SEQUENCE [LARGE SCALE GENOMIC DNA]</scope>
</reference>
<reference evidence="4" key="2">
    <citation type="submission" date="2025-08" db="UniProtKB">
        <authorList>
            <consortium name="Ensembl"/>
        </authorList>
    </citation>
    <scope>IDENTIFICATION</scope>
</reference>
<dbReference type="InterPro" id="IPR001304">
    <property type="entry name" value="C-type_lectin-like"/>
</dbReference>
<dbReference type="PANTHER" id="PTHR45784">
    <property type="entry name" value="C-TYPE LECTIN DOMAIN FAMILY 20 MEMBER A-RELATED"/>
    <property type="match status" value="1"/>
</dbReference>
<keyword evidence="2" id="KW-0732">Signal</keyword>
<accession>A0A673AIW0</accession>
<name>A0A673AIW0_9TELE</name>
<feature type="chain" id="PRO_5025352504" description="C-type lectin domain-containing protein" evidence="2">
    <location>
        <begin position="18"/>
        <end position="179"/>
    </location>
</feature>
<dbReference type="Gene3D" id="3.10.100.10">
    <property type="entry name" value="Mannose-Binding Protein A, subunit A"/>
    <property type="match status" value="1"/>
</dbReference>
<dbReference type="SUPFAM" id="SSF56436">
    <property type="entry name" value="C-type lectin-like"/>
    <property type="match status" value="1"/>
</dbReference>
<dbReference type="InterPro" id="IPR016186">
    <property type="entry name" value="C-type_lectin-like/link_sf"/>
</dbReference>
<organism evidence="4 5">
    <name type="scientific">Sphaeramia orbicularis</name>
    <name type="common">orbiculate cardinalfish</name>
    <dbReference type="NCBI Taxonomy" id="375764"/>
    <lineage>
        <taxon>Eukaryota</taxon>
        <taxon>Metazoa</taxon>
        <taxon>Chordata</taxon>
        <taxon>Craniata</taxon>
        <taxon>Vertebrata</taxon>
        <taxon>Euteleostomi</taxon>
        <taxon>Actinopterygii</taxon>
        <taxon>Neopterygii</taxon>
        <taxon>Teleostei</taxon>
        <taxon>Neoteleostei</taxon>
        <taxon>Acanthomorphata</taxon>
        <taxon>Gobiaria</taxon>
        <taxon>Kurtiformes</taxon>
        <taxon>Apogonoidei</taxon>
        <taxon>Apogonidae</taxon>
        <taxon>Apogoninae</taxon>
        <taxon>Sphaeramia</taxon>
    </lineage>
</organism>
<feature type="signal peptide" evidence="2">
    <location>
        <begin position="1"/>
        <end position="17"/>
    </location>
</feature>
<dbReference type="Pfam" id="PF00059">
    <property type="entry name" value="Lectin_C"/>
    <property type="match status" value="1"/>
</dbReference>
<protein>
    <recommendedName>
        <fullName evidence="3">C-type lectin domain-containing protein</fullName>
    </recommendedName>
</protein>
<feature type="domain" description="C-type lectin" evidence="3">
    <location>
        <begin position="36"/>
        <end position="145"/>
    </location>
</feature>
<dbReference type="InterPro" id="IPR018378">
    <property type="entry name" value="C-type_lectin_CS"/>
</dbReference>
<keyword evidence="5" id="KW-1185">Reference proteome</keyword>
<evidence type="ECO:0000256" key="1">
    <source>
        <dbReference type="ARBA" id="ARBA00023157"/>
    </source>
</evidence>
<proteinExistence type="predicted"/>
<reference evidence="4" key="3">
    <citation type="submission" date="2025-09" db="UniProtKB">
        <authorList>
            <consortium name="Ensembl"/>
        </authorList>
    </citation>
    <scope>IDENTIFICATION</scope>
</reference>
<dbReference type="InParanoid" id="A0A673AIW0"/>
<dbReference type="SMART" id="SM00034">
    <property type="entry name" value="CLECT"/>
    <property type="match status" value="1"/>
</dbReference>
<dbReference type="Proteomes" id="UP000472271">
    <property type="component" value="Chromosome 8"/>
</dbReference>